<dbReference type="EMBL" id="BSDZ01000017">
    <property type="protein sequence ID" value="GLI63986.1"/>
    <property type="molecule type" value="Genomic_DNA"/>
</dbReference>
<evidence type="ECO:0000313" key="2">
    <source>
        <dbReference type="Proteomes" id="UP001165090"/>
    </source>
</evidence>
<protein>
    <recommendedName>
        <fullName evidence="3">SET domain-containing protein</fullName>
    </recommendedName>
</protein>
<name>A0ABQ5S2U6_9CHLO</name>
<dbReference type="PANTHER" id="PTHR13271">
    <property type="entry name" value="UNCHARACTERIZED PUTATIVE METHYLTRANSFERASE"/>
    <property type="match status" value="1"/>
</dbReference>
<dbReference type="SUPFAM" id="SSF82199">
    <property type="entry name" value="SET domain"/>
    <property type="match status" value="1"/>
</dbReference>
<dbReference type="InterPro" id="IPR050600">
    <property type="entry name" value="SETD3_SETD6_MTase"/>
</dbReference>
<dbReference type="CDD" id="cd10527">
    <property type="entry name" value="SET_LSMT"/>
    <property type="match status" value="1"/>
</dbReference>
<dbReference type="Proteomes" id="UP001165090">
    <property type="component" value="Unassembled WGS sequence"/>
</dbReference>
<organism evidence="1 2">
    <name type="scientific">Volvox africanus</name>
    <dbReference type="NCBI Taxonomy" id="51714"/>
    <lineage>
        <taxon>Eukaryota</taxon>
        <taxon>Viridiplantae</taxon>
        <taxon>Chlorophyta</taxon>
        <taxon>core chlorophytes</taxon>
        <taxon>Chlorophyceae</taxon>
        <taxon>CS clade</taxon>
        <taxon>Chlamydomonadales</taxon>
        <taxon>Volvocaceae</taxon>
        <taxon>Volvox</taxon>
    </lineage>
</organism>
<evidence type="ECO:0008006" key="3">
    <source>
        <dbReference type="Google" id="ProtNLM"/>
    </source>
</evidence>
<sequence>MADPELTNWCKQNGTIFNGILAAFVSEGWRGIIATKDLQPGEVVLRVPERLLLTTRSAARDPQLVAALQRHRVGQNGGDGKVLSPHQVLGCHLLLEVSRGPDSFWWPYLKQLPRSYTSLANFVDDVVGELQLQHARDVATAAIDRAREEWREVLPLLQDLGLPKRFTAFRGWLWATSTLQSRTMYLPWCPAGALTPYGDLHNYQPPPAPYTPQLRTPATSIAASAATSPCCIASVTTPPATVGIPAENESSL</sequence>
<keyword evidence="2" id="KW-1185">Reference proteome</keyword>
<reference evidence="1 2" key="1">
    <citation type="journal article" date="2023" name="IScience">
        <title>Expanded male sex-determining region conserved during the evolution of homothallism in the green alga Volvox.</title>
        <authorList>
            <person name="Yamamoto K."/>
            <person name="Matsuzaki R."/>
            <person name="Mahakham W."/>
            <person name="Heman W."/>
            <person name="Sekimoto H."/>
            <person name="Kawachi M."/>
            <person name="Minakuchi Y."/>
            <person name="Toyoda A."/>
            <person name="Nozaki H."/>
        </authorList>
    </citation>
    <scope>NUCLEOTIDE SEQUENCE [LARGE SCALE GENOMIC DNA]</scope>
    <source>
        <strain evidence="1 2">NIES-4468</strain>
    </source>
</reference>
<accession>A0ABQ5S2U6</accession>
<evidence type="ECO:0000313" key="1">
    <source>
        <dbReference type="EMBL" id="GLI63986.1"/>
    </source>
</evidence>
<dbReference type="PANTHER" id="PTHR13271:SF140">
    <property type="entry name" value="SET DOMAIN-CONTAINING PROTEIN"/>
    <property type="match status" value="1"/>
</dbReference>
<dbReference type="InterPro" id="IPR046341">
    <property type="entry name" value="SET_dom_sf"/>
</dbReference>
<gene>
    <name evidence="1" type="ORF">VaNZ11_007095</name>
</gene>
<comment type="caution">
    <text evidence="1">The sequence shown here is derived from an EMBL/GenBank/DDBJ whole genome shotgun (WGS) entry which is preliminary data.</text>
</comment>
<dbReference type="Gene3D" id="3.90.1410.10">
    <property type="entry name" value="set domain protein methyltransferase, domain 1"/>
    <property type="match status" value="1"/>
</dbReference>
<proteinExistence type="predicted"/>
<feature type="non-terminal residue" evidence="1">
    <location>
        <position position="252"/>
    </location>
</feature>